<evidence type="ECO:0000313" key="5">
    <source>
        <dbReference type="Proteomes" id="UP000095673"/>
    </source>
</evidence>
<evidence type="ECO:0000256" key="1">
    <source>
        <dbReference type="ARBA" id="ARBA00022630"/>
    </source>
</evidence>
<protein>
    <submittedName>
        <fullName evidence="4">Putative NADPH-quinone reductase (Modulator of drug activity B)</fullName>
    </submittedName>
</protein>
<organism evidence="4 5">
    <name type="scientific">Agathobacter rectalis</name>
    <dbReference type="NCBI Taxonomy" id="39491"/>
    <lineage>
        <taxon>Bacteria</taxon>
        <taxon>Bacillati</taxon>
        <taxon>Bacillota</taxon>
        <taxon>Clostridia</taxon>
        <taxon>Lachnospirales</taxon>
        <taxon>Lachnospiraceae</taxon>
        <taxon>Agathobacter</taxon>
    </lineage>
</organism>
<dbReference type="EMBL" id="CYXM01000015">
    <property type="protein sequence ID" value="CUN23121.1"/>
    <property type="molecule type" value="Genomic_DNA"/>
</dbReference>
<dbReference type="PANTHER" id="PTHR43278">
    <property type="entry name" value="NAD(P)H-DEPENDENT FMN-CONTAINING OXIDOREDUCTASE YWQN-RELATED"/>
    <property type="match status" value="1"/>
</dbReference>
<dbReference type="SUPFAM" id="SSF52218">
    <property type="entry name" value="Flavoproteins"/>
    <property type="match status" value="1"/>
</dbReference>
<dbReference type="RefSeq" id="WP_015569406.1">
    <property type="nucleotide sequence ID" value="NZ_CYXM01000015.1"/>
</dbReference>
<dbReference type="InterPro" id="IPR051796">
    <property type="entry name" value="ISF_SsuE-like"/>
</dbReference>
<evidence type="ECO:0000256" key="2">
    <source>
        <dbReference type="ARBA" id="ARBA00022643"/>
    </source>
</evidence>
<proteinExistence type="predicted"/>
<keyword evidence="2" id="KW-0288">FMN</keyword>
<dbReference type="Gene3D" id="3.40.50.360">
    <property type="match status" value="1"/>
</dbReference>
<accession>A0A173V7C9</accession>
<feature type="domain" description="NADPH-dependent FMN reductase-like" evidence="3">
    <location>
        <begin position="4"/>
        <end position="127"/>
    </location>
</feature>
<keyword evidence="1" id="KW-0285">Flavoprotein</keyword>
<dbReference type="OrthoDB" id="9805976at2"/>
<dbReference type="Proteomes" id="UP000095673">
    <property type="component" value="Unassembled WGS sequence"/>
</dbReference>
<dbReference type="Pfam" id="PF03358">
    <property type="entry name" value="FMN_red"/>
    <property type="match status" value="1"/>
</dbReference>
<dbReference type="AlphaFoldDB" id="A0A173V7C9"/>
<sequence>MNKKVFIIKGSPRAEGNTATMADIFAKGAIENHNTVTEIVLKDKTIIDCCGCAICQQNGGKCVQDDDMNEIYDEMYKADVIVLACPVYFYTWPSLMKRMIDRTFAIEDYMEKKVFYLLSAAATRKETNVQTMIKCFRQYISCFGENGSEEGGIVFAYDTRKTEDVKTMYDILNKVYEMGKSV</sequence>
<dbReference type="GO" id="GO:0016491">
    <property type="term" value="F:oxidoreductase activity"/>
    <property type="evidence" value="ECO:0007669"/>
    <property type="project" value="InterPro"/>
</dbReference>
<dbReference type="InterPro" id="IPR005025">
    <property type="entry name" value="FMN_Rdtase-like_dom"/>
</dbReference>
<dbReference type="PANTHER" id="PTHR43278:SF2">
    <property type="entry name" value="IRON-SULFUR FLAVOPROTEIN"/>
    <property type="match status" value="1"/>
</dbReference>
<dbReference type="InterPro" id="IPR029039">
    <property type="entry name" value="Flavoprotein-like_sf"/>
</dbReference>
<evidence type="ECO:0000313" key="4">
    <source>
        <dbReference type="EMBL" id="CUN23121.1"/>
    </source>
</evidence>
<reference evidence="4 5" key="1">
    <citation type="submission" date="2015-09" db="EMBL/GenBank/DDBJ databases">
        <authorList>
            <consortium name="Pathogen Informatics"/>
        </authorList>
    </citation>
    <scope>NUCLEOTIDE SEQUENCE [LARGE SCALE GENOMIC DNA]</scope>
    <source>
        <strain evidence="4 5">2789STDY5834968</strain>
    </source>
</reference>
<gene>
    <name evidence="4" type="ORF">ERS852580_02719</name>
</gene>
<name>A0A173V7C9_9FIRM</name>
<evidence type="ECO:0000259" key="3">
    <source>
        <dbReference type="Pfam" id="PF03358"/>
    </source>
</evidence>